<comment type="similarity">
    <text evidence="1">Belongs to the SlyX family.</text>
</comment>
<reference evidence="3" key="1">
    <citation type="journal article" date="2014" name="Int. J. Syst. Evol. Microbiol.">
        <title>Complete genome sequence of Corynebacterium casei LMG S-19264T (=DSM 44701T), isolated from a smear-ripened cheese.</title>
        <authorList>
            <consortium name="US DOE Joint Genome Institute (JGI-PGF)"/>
            <person name="Walter F."/>
            <person name="Albersmeier A."/>
            <person name="Kalinowski J."/>
            <person name="Ruckert C."/>
        </authorList>
    </citation>
    <scope>NUCLEOTIDE SEQUENCE</scope>
    <source>
        <strain evidence="3">CGMCC 1.12214</strain>
    </source>
</reference>
<dbReference type="InterPro" id="IPR007236">
    <property type="entry name" value="SlyX"/>
</dbReference>
<dbReference type="Proteomes" id="UP000603912">
    <property type="component" value="Unassembled WGS sequence"/>
</dbReference>
<dbReference type="HAMAP" id="MF_00715">
    <property type="entry name" value="SlyX"/>
    <property type="match status" value="1"/>
</dbReference>
<accession>A0A917I822</accession>
<reference evidence="3" key="2">
    <citation type="submission" date="2020-09" db="EMBL/GenBank/DDBJ databases">
        <authorList>
            <person name="Sun Q."/>
            <person name="Zhou Y."/>
        </authorList>
    </citation>
    <scope>NUCLEOTIDE SEQUENCE</scope>
    <source>
        <strain evidence="3">CGMCC 1.12214</strain>
    </source>
</reference>
<comment type="caution">
    <text evidence="3">The sequence shown here is derived from an EMBL/GenBank/DDBJ whole genome shotgun (WGS) entry which is preliminary data.</text>
</comment>
<evidence type="ECO:0000313" key="4">
    <source>
        <dbReference type="Proteomes" id="UP000603912"/>
    </source>
</evidence>
<evidence type="ECO:0000256" key="1">
    <source>
        <dbReference type="HAMAP-Rule" id="MF_00715"/>
    </source>
</evidence>
<evidence type="ECO:0000256" key="2">
    <source>
        <dbReference type="SAM" id="MobiDB-lite"/>
    </source>
</evidence>
<dbReference type="Pfam" id="PF04102">
    <property type="entry name" value="SlyX"/>
    <property type="match status" value="1"/>
</dbReference>
<feature type="region of interest" description="Disordered" evidence="2">
    <location>
        <begin position="59"/>
        <end position="78"/>
    </location>
</feature>
<proteinExistence type="inferred from homology"/>
<gene>
    <name evidence="1 3" type="primary">slyX</name>
    <name evidence="3" type="ORF">GCM10007036_25170</name>
</gene>
<dbReference type="PANTHER" id="PTHR36508">
    <property type="entry name" value="PROTEIN SLYX"/>
    <property type="match status" value="1"/>
</dbReference>
<dbReference type="Gene3D" id="1.20.5.300">
    <property type="match status" value="1"/>
</dbReference>
<name>A0A917I822_9HYPH</name>
<keyword evidence="4" id="KW-1185">Reference proteome</keyword>
<sequence length="78" mass="8817">MPDESPSSPSSLTARVDDLEVRAAYQDQVIEDLNKVVLDQWTALEQVQRRMRALEDRLREVQASVGADGQDEPPPPHY</sequence>
<evidence type="ECO:0000313" key="3">
    <source>
        <dbReference type="EMBL" id="GGH21116.1"/>
    </source>
</evidence>
<dbReference type="AlphaFoldDB" id="A0A917I822"/>
<dbReference type="RefSeq" id="WP_188518111.1">
    <property type="nucleotide sequence ID" value="NZ_BMES01000002.1"/>
</dbReference>
<protein>
    <recommendedName>
        <fullName evidence="1">Protein SlyX homolog</fullName>
    </recommendedName>
</protein>
<organism evidence="3 4">
    <name type="scientific">Alsobacter metallidurans</name>
    <dbReference type="NCBI Taxonomy" id="340221"/>
    <lineage>
        <taxon>Bacteria</taxon>
        <taxon>Pseudomonadati</taxon>
        <taxon>Pseudomonadota</taxon>
        <taxon>Alphaproteobacteria</taxon>
        <taxon>Hyphomicrobiales</taxon>
        <taxon>Alsobacteraceae</taxon>
        <taxon>Alsobacter</taxon>
    </lineage>
</organism>
<dbReference type="EMBL" id="BMES01000002">
    <property type="protein sequence ID" value="GGH21116.1"/>
    <property type="molecule type" value="Genomic_DNA"/>
</dbReference>
<dbReference type="PANTHER" id="PTHR36508:SF1">
    <property type="entry name" value="PROTEIN SLYX"/>
    <property type="match status" value="1"/>
</dbReference>